<dbReference type="PANTHER" id="PTHR33116">
    <property type="entry name" value="REVERSE TRANSCRIPTASE ZINC-BINDING DOMAIN-CONTAINING PROTEIN-RELATED-RELATED"/>
    <property type="match status" value="1"/>
</dbReference>
<dbReference type="STRING" id="57577.A0A2K3MQ25"/>
<dbReference type="PANTHER" id="PTHR33116:SF86">
    <property type="entry name" value="REVERSE TRANSCRIPTASE DOMAIN-CONTAINING PROTEIN"/>
    <property type="match status" value="1"/>
</dbReference>
<dbReference type="Pfam" id="PF13966">
    <property type="entry name" value="zf-RVT"/>
    <property type="match status" value="1"/>
</dbReference>
<dbReference type="Proteomes" id="UP000236291">
    <property type="component" value="Unassembled WGS sequence"/>
</dbReference>
<proteinExistence type="predicted"/>
<name>A0A2K3MQ25_TRIPR</name>
<dbReference type="InterPro" id="IPR026960">
    <property type="entry name" value="RVT-Znf"/>
</dbReference>
<evidence type="ECO:0000259" key="1">
    <source>
        <dbReference type="Pfam" id="PF13966"/>
    </source>
</evidence>
<reference evidence="2 3" key="1">
    <citation type="journal article" date="2014" name="Am. J. Bot.">
        <title>Genome assembly and annotation for red clover (Trifolium pratense; Fabaceae).</title>
        <authorList>
            <person name="Istvanek J."/>
            <person name="Jaros M."/>
            <person name="Krenek A."/>
            <person name="Repkova J."/>
        </authorList>
    </citation>
    <scope>NUCLEOTIDE SEQUENCE [LARGE SCALE GENOMIC DNA]</scope>
    <source>
        <strain evidence="3">cv. Tatra</strain>
        <tissue evidence="2">Young leaves</tissue>
    </source>
</reference>
<evidence type="ECO:0000313" key="2">
    <source>
        <dbReference type="EMBL" id="PNX92866.1"/>
    </source>
</evidence>
<comment type="caution">
    <text evidence="2">The sequence shown here is derived from an EMBL/GenBank/DDBJ whole genome shotgun (WGS) entry which is preliminary data.</text>
</comment>
<sequence>MIKSVLQAISSYVMSVYLLPDSTIKEIERMINFFWWGGGMNNKGIIWLAWDRMAYPKARGGMGFRDLHAFNMAMVAKQGWNIMTSPNTLVEKVYKARWSIETGTNIKVMKEPWQREKDGRGEEVTTQEDWNCIWKVHAPPKVKHLLWRICKGCLPTRVRLKERCVPCPLVCPL</sequence>
<organism evidence="2 3">
    <name type="scientific">Trifolium pratense</name>
    <name type="common">Red clover</name>
    <dbReference type="NCBI Taxonomy" id="57577"/>
    <lineage>
        <taxon>Eukaryota</taxon>
        <taxon>Viridiplantae</taxon>
        <taxon>Streptophyta</taxon>
        <taxon>Embryophyta</taxon>
        <taxon>Tracheophyta</taxon>
        <taxon>Spermatophyta</taxon>
        <taxon>Magnoliopsida</taxon>
        <taxon>eudicotyledons</taxon>
        <taxon>Gunneridae</taxon>
        <taxon>Pentapetalae</taxon>
        <taxon>rosids</taxon>
        <taxon>fabids</taxon>
        <taxon>Fabales</taxon>
        <taxon>Fabaceae</taxon>
        <taxon>Papilionoideae</taxon>
        <taxon>50 kb inversion clade</taxon>
        <taxon>NPAAA clade</taxon>
        <taxon>Hologalegina</taxon>
        <taxon>IRL clade</taxon>
        <taxon>Trifolieae</taxon>
        <taxon>Trifolium</taxon>
    </lineage>
</organism>
<reference evidence="2 3" key="2">
    <citation type="journal article" date="2017" name="Front. Plant Sci.">
        <title>Gene Classification and Mining of Molecular Markers Useful in Red Clover (Trifolium pratense) Breeding.</title>
        <authorList>
            <person name="Istvanek J."/>
            <person name="Dluhosova J."/>
            <person name="Dluhos P."/>
            <person name="Patkova L."/>
            <person name="Nedelnik J."/>
            <person name="Repkova J."/>
        </authorList>
    </citation>
    <scope>NUCLEOTIDE SEQUENCE [LARGE SCALE GENOMIC DNA]</scope>
    <source>
        <strain evidence="3">cv. Tatra</strain>
        <tissue evidence="2">Young leaves</tissue>
    </source>
</reference>
<protein>
    <recommendedName>
        <fullName evidence="1">Reverse transcriptase zinc-binding domain-containing protein</fullName>
    </recommendedName>
</protein>
<feature type="domain" description="Reverse transcriptase zinc-binding" evidence="1">
    <location>
        <begin position="125"/>
        <end position="172"/>
    </location>
</feature>
<dbReference type="EMBL" id="ASHM01010976">
    <property type="protein sequence ID" value="PNX92866.1"/>
    <property type="molecule type" value="Genomic_DNA"/>
</dbReference>
<accession>A0A2K3MQ25</accession>
<dbReference type="AlphaFoldDB" id="A0A2K3MQ25"/>
<evidence type="ECO:0000313" key="3">
    <source>
        <dbReference type="Proteomes" id="UP000236291"/>
    </source>
</evidence>
<gene>
    <name evidence="2" type="ORF">L195_g016009</name>
</gene>